<proteinExistence type="predicted"/>
<dbReference type="OrthoDB" id="774313at2759"/>
<keyword evidence="3" id="KW-1185">Reference proteome</keyword>
<reference evidence="2" key="2">
    <citation type="submission" date="2019-07" db="EMBL/GenBank/DDBJ databases">
        <authorList>
            <person name="Yang Y."/>
            <person name="Bocs S."/>
            <person name="Baudouin L."/>
        </authorList>
    </citation>
    <scope>NUCLEOTIDE SEQUENCE</scope>
    <source>
        <tissue evidence="2">Spear leaf of Hainan Tall coconut</tissue>
    </source>
</reference>
<feature type="compositionally biased region" description="Basic and acidic residues" evidence="1">
    <location>
        <begin position="8"/>
        <end position="31"/>
    </location>
</feature>
<protein>
    <submittedName>
        <fullName evidence="2">WEB family protein, chloroplastic</fullName>
    </submittedName>
</protein>
<gene>
    <name evidence="2" type="ORF">COCNU_13G003340</name>
</gene>
<dbReference type="EMBL" id="CM017884">
    <property type="protein sequence ID" value="KAG1366544.1"/>
    <property type="molecule type" value="Genomic_DNA"/>
</dbReference>
<accession>A0A8K0IST2</accession>
<comment type="caution">
    <text evidence="2">The sequence shown here is derived from an EMBL/GenBank/DDBJ whole genome shotgun (WGS) entry which is preliminary data.</text>
</comment>
<feature type="region of interest" description="Disordered" evidence="1">
    <location>
        <begin position="99"/>
        <end position="130"/>
    </location>
</feature>
<evidence type="ECO:0000313" key="3">
    <source>
        <dbReference type="Proteomes" id="UP000797356"/>
    </source>
</evidence>
<dbReference type="Proteomes" id="UP000797356">
    <property type="component" value="Chromosome 13"/>
</dbReference>
<reference evidence="2" key="1">
    <citation type="journal article" date="2017" name="Gigascience">
        <title>The genome draft of coconut (Cocos nucifera).</title>
        <authorList>
            <person name="Xiao Y."/>
            <person name="Xu P."/>
            <person name="Fan H."/>
            <person name="Baudouin L."/>
            <person name="Xia W."/>
            <person name="Bocs S."/>
            <person name="Xu J."/>
            <person name="Li Q."/>
            <person name="Guo A."/>
            <person name="Zhou L."/>
            <person name="Li J."/>
            <person name="Wu Y."/>
            <person name="Ma Z."/>
            <person name="Armero A."/>
            <person name="Issali A.E."/>
            <person name="Liu N."/>
            <person name="Peng M."/>
            <person name="Yang Y."/>
        </authorList>
    </citation>
    <scope>NUCLEOTIDE SEQUENCE</scope>
    <source>
        <tissue evidence="2">Spear leaf of Hainan Tall coconut</tissue>
    </source>
</reference>
<feature type="region of interest" description="Disordered" evidence="1">
    <location>
        <begin position="1"/>
        <end position="48"/>
    </location>
</feature>
<organism evidence="2 3">
    <name type="scientific">Cocos nucifera</name>
    <name type="common">Coconut palm</name>
    <dbReference type="NCBI Taxonomy" id="13894"/>
    <lineage>
        <taxon>Eukaryota</taxon>
        <taxon>Viridiplantae</taxon>
        <taxon>Streptophyta</taxon>
        <taxon>Embryophyta</taxon>
        <taxon>Tracheophyta</taxon>
        <taxon>Spermatophyta</taxon>
        <taxon>Magnoliopsida</taxon>
        <taxon>Liliopsida</taxon>
        <taxon>Arecaceae</taxon>
        <taxon>Arecoideae</taxon>
        <taxon>Cocoseae</taxon>
        <taxon>Attaleinae</taxon>
        <taxon>Cocos</taxon>
    </lineage>
</organism>
<dbReference type="AlphaFoldDB" id="A0A8K0IST2"/>
<feature type="compositionally biased region" description="Basic and acidic residues" evidence="1">
    <location>
        <begin position="116"/>
        <end position="130"/>
    </location>
</feature>
<name>A0A8K0IST2_COCNU</name>
<evidence type="ECO:0000256" key="1">
    <source>
        <dbReference type="SAM" id="MobiDB-lite"/>
    </source>
</evidence>
<feature type="region of interest" description="Disordered" evidence="1">
    <location>
        <begin position="347"/>
        <end position="370"/>
    </location>
</feature>
<sequence>MPQQLSRLQEELKKEKEEKSRALQELAEMKKRMPSQMNGNESLGKSRVEMLEKEVEKAKGSERKMLQSLVSQTKQLEQTKISLEEAKLEIRSLQESIKSLEGPAVSASRSSRHLGKHLEKNGPSDAARAEEEIRKLRNELKLATEAEEKSKRAMDDLAIALKEVTMEAHQVKERFSKTNSELENVRAEAERSKTLLESMEEKFRLASEESERLKLELEESAAAWNVKENGFVSCMKMSEEEITKLQQENSKLSDSQRVAREENFKLRDILKQSVNEATVVKEALEIARNENSHLKDLLSEKENAFQSIRQEYECLKVSEAAALDSVEELKALLAATSTVDSSKTVTLPETGSFAQPKESTNDGKSTKGIFGFPSGRWKGESSRFQISRRHSIGEPAKFKGSVFDMAGSPEQKDRMFASFSNVSDMRVASSIVTDDALNSDDFDHLDGIQLDGMEHPSVKQKKKKAIFRRFGDLLRRKTFHK</sequence>
<dbReference type="PANTHER" id="PTHR35164:SF14">
    <property type="entry name" value="OS04G0450900 PROTEIN"/>
    <property type="match status" value="1"/>
</dbReference>
<dbReference type="PANTHER" id="PTHR35164">
    <property type="entry name" value="EXPRESSED PROTEIN"/>
    <property type="match status" value="1"/>
</dbReference>
<evidence type="ECO:0000313" key="2">
    <source>
        <dbReference type="EMBL" id="KAG1366544.1"/>
    </source>
</evidence>